<sequence length="311" mass="33091">MPGIEPGIDRPTRRVVVLIVLLILVAAALRGYLPVHPRELSAEPGSSLPATILVVAALAVAVALLVIAVIARLREPPALAPSAGELSDTLGGGTARPSWRVLLIGLAVIVAWLLVATLLSRLFALHNVNPSASIPDSSAPPKQPNNDAGDMVGILLASTVLLFLITVVAAAITSRRRWRAAQKLRPATIGDDDVASRAPAKRSELLARAAELGLAAMSDLTREPRQAIIACYVAMERELANVPGAVPQDCDTSTEVLARAVEHHALHADNAVELVKLFEEARFSQHVMNERHREVAVQALRLVLTELRSPA</sequence>
<keyword evidence="1" id="KW-0812">Transmembrane</keyword>
<dbReference type="RefSeq" id="WP_047313458.1">
    <property type="nucleotide sequence ID" value="NZ_LDPQ01000001.1"/>
</dbReference>
<dbReference type="STRING" id="1202450.B586_16450"/>
<dbReference type="OrthoDB" id="4571933at2"/>
<accession>A0A0I9ZTK5</accession>
<dbReference type="EMBL" id="LDPR01000001">
    <property type="protein sequence ID" value="KLO39254.1"/>
    <property type="molecule type" value="Genomic_DNA"/>
</dbReference>
<evidence type="ECO:0000259" key="2">
    <source>
        <dbReference type="Pfam" id="PF13559"/>
    </source>
</evidence>
<feature type="transmembrane region" description="Helical" evidence="1">
    <location>
        <begin position="15"/>
        <end position="33"/>
    </location>
</feature>
<dbReference type="Proteomes" id="UP000036334">
    <property type="component" value="Unassembled WGS sequence"/>
</dbReference>
<keyword evidence="4" id="KW-1185">Reference proteome</keyword>
<dbReference type="Pfam" id="PF13559">
    <property type="entry name" value="DUF4129"/>
    <property type="match status" value="1"/>
</dbReference>
<keyword evidence="1" id="KW-0472">Membrane</keyword>
<feature type="transmembrane region" description="Helical" evidence="1">
    <location>
        <begin position="101"/>
        <end position="123"/>
    </location>
</feature>
<dbReference type="InterPro" id="IPR025403">
    <property type="entry name" value="TgpA-like_C"/>
</dbReference>
<feature type="transmembrane region" description="Helical" evidence="1">
    <location>
        <begin position="48"/>
        <end position="71"/>
    </location>
</feature>
<evidence type="ECO:0000313" key="3">
    <source>
        <dbReference type="EMBL" id="KLO39254.1"/>
    </source>
</evidence>
<evidence type="ECO:0000313" key="4">
    <source>
        <dbReference type="Proteomes" id="UP000036334"/>
    </source>
</evidence>
<keyword evidence="1" id="KW-1133">Transmembrane helix</keyword>
<dbReference type="PATRIC" id="fig|29311.18.peg.221"/>
<feature type="transmembrane region" description="Helical" evidence="1">
    <location>
        <begin position="151"/>
        <end position="173"/>
    </location>
</feature>
<name>A0A0I9ZTK5_9MYCO</name>
<comment type="caution">
    <text evidence="3">The sequence shown here is derived from an EMBL/GenBank/DDBJ whole genome shotgun (WGS) entry which is preliminary data.</text>
</comment>
<feature type="domain" description="Protein-glutamine gamma-glutamyltransferase-like C-terminal" evidence="2">
    <location>
        <begin position="231"/>
        <end position="301"/>
    </location>
</feature>
<dbReference type="AlphaFoldDB" id="A0A0I9ZTK5"/>
<proteinExistence type="predicted"/>
<gene>
    <name evidence="3" type="ORF">ABH38_01015</name>
</gene>
<organism evidence="3 4">
    <name type="scientific">Mycobacterium haemophilum</name>
    <dbReference type="NCBI Taxonomy" id="29311"/>
    <lineage>
        <taxon>Bacteria</taxon>
        <taxon>Bacillati</taxon>
        <taxon>Actinomycetota</taxon>
        <taxon>Actinomycetes</taxon>
        <taxon>Mycobacteriales</taxon>
        <taxon>Mycobacteriaceae</taxon>
        <taxon>Mycobacterium</taxon>
    </lineage>
</organism>
<protein>
    <recommendedName>
        <fullName evidence="2">Protein-glutamine gamma-glutamyltransferase-like C-terminal domain-containing protein</fullName>
    </recommendedName>
</protein>
<reference evidence="3 4" key="1">
    <citation type="submission" date="2015-05" db="EMBL/GenBank/DDBJ databases">
        <title>Genome sequence of Mycobacterium haemophilum.</title>
        <authorList>
            <person name="Greninger A.L."/>
            <person name="Cunningham G."/>
            <person name="Miller S."/>
        </authorList>
    </citation>
    <scope>NUCLEOTIDE SEQUENCE [LARGE SCALE GENOMIC DNA]</scope>
    <source>
        <strain evidence="4">UC1</strain>
    </source>
</reference>
<evidence type="ECO:0000256" key="1">
    <source>
        <dbReference type="SAM" id="Phobius"/>
    </source>
</evidence>